<dbReference type="EC" id="2.3.1.51" evidence="4"/>
<dbReference type="CDD" id="cd07989">
    <property type="entry name" value="LPLAT_AGPAT-like"/>
    <property type="match status" value="1"/>
</dbReference>
<keyword evidence="4" id="KW-0443">Lipid metabolism</keyword>
<evidence type="ECO:0000313" key="7">
    <source>
        <dbReference type="Proteomes" id="UP000316495"/>
    </source>
</evidence>
<proteinExistence type="inferred from homology"/>
<comment type="caution">
    <text evidence="6">The sequence shown here is derived from an EMBL/GenBank/DDBJ whole genome shotgun (WGS) entry which is preliminary data.</text>
</comment>
<feature type="domain" description="Phospholipid/glycerol acyltransferase" evidence="5">
    <location>
        <begin position="67"/>
        <end position="182"/>
    </location>
</feature>
<name>A0A554LJD1_9BACT</name>
<dbReference type="SMART" id="SM00563">
    <property type="entry name" value="PlsC"/>
    <property type="match status" value="1"/>
</dbReference>
<organism evidence="6 7">
    <name type="scientific">Candidatus Berkelbacteria bacterium Athens1014_28</name>
    <dbReference type="NCBI Taxonomy" id="2017145"/>
    <lineage>
        <taxon>Bacteria</taxon>
        <taxon>Candidatus Berkelbacteria</taxon>
    </lineage>
</organism>
<dbReference type="InterPro" id="IPR002123">
    <property type="entry name" value="Plipid/glycerol_acylTrfase"/>
</dbReference>
<keyword evidence="4" id="KW-1208">Phospholipid metabolism</keyword>
<accession>A0A554LJD1</accession>
<evidence type="ECO:0000256" key="1">
    <source>
        <dbReference type="ARBA" id="ARBA00008655"/>
    </source>
</evidence>
<evidence type="ECO:0000256" key="2">
    <source>
        <dbReference type="ARBA" id="ARBA00022679"/>
    </source>
</evidence>
<dbReference type="GO" id="GO:0006654">
    <property type="term" value="P:phosphatidic acid biosynthetic process"/>
    <property type="evidence" value="ECO:0007669"/>
    <property type="project" value="TreeGrafter"/>
</dbReference>
<sequence length="234" mass="26342">MITYIKLFLVTLHLFICSTLALISAIFDRSNRTYFWISRILSNGGLFLSGIKLTTSGLENFDKSKPHVYVSNHSSMYDILAMQASFPDDAVMIFKKELARIPIFGWALQLGPYIVINRQKADKAMESLDRARKTIVDRGISVLVFAEGTRSKTGEVQPFKRGAFYLASRVGYPIVPVSISGTAAIMPKGKLKINHGTIHVHYDKPIDTENMNGRQDEKDLMEKVRQIVIANKKD</sequence>
<dbReference type="SUPFAM" id="SSF69593">
    <property type="entry name" value="Glycerol-3-phosphate (1)-acyltransferase"/>
    <property type="match status" value="1"/>
</dbReference>
<dbReference type="PANTHER" id="PTHR10434:SF11">
    <property type="entry name" value="1-ACYL-SN-GLYCEROL-3-PHOSPHATE ACYLTRANSFERASE"/>
    <property type="match status" value="1"/>
</dbReference>
<keyword evidence="4" id="KW-0444">Lipid biosynthesis</keyword>
<keyword evidence="4" id="KW-0594">Phospholipid biosynthesis</keyword>
<dbReference type="EMBL" id="VMGN01000063">
    <property type="protein sequence ID" value="TSC92749.1"/>
    <property type="molecule type" value="Genomic_DNA"/>
</dbReference>
<comment type="domain">
    <text evidence="4">The HXXXXD motif is essential for acyltransferase activity and may constitute the binding site for the phosphate moiety of the glycerol-3-phosphate.</text>
</comment>
<dbReference type="GO" id="GO:0016020">
    <property type="term" value="C:membrane"/>
    <property type="evidence" value="ECO:0007669"/>
    <property type="project" value="InterPro"/>
</dbReference>
<dbReference type="Pfam" id="PF01553">
    <property type="entry name" value="Acyltransferase"/>
    <property type="match status" value="1"/>
</dbReference>
<evidence type="ECO:0000259" key="5">
    <source>
        <dbReference type="SMART" id="SM00563"/>
    </source>
</evidence>
<comment type="catalytic activity">
    <reaction evidence="4">
        <text>a 1-acyl-sn-glycero-3-phosphate + an acyl-CoA = a 1,2-diacyl-sn-glycero-3-phosphate + CoA</text>
        <dbReference type="Rhea" id="RHEA:19709"/>
        <dbReference type="ChEBI" id="CHEBI:57287"/>
        <dbReference type="ChEBI" id="CHEBI:57970"/>
        <dbReference type="ChEBI" id="CHEBI:58342"/>
        <dbReference type="ChEBI" id="CHEBI:58608"/>
        <dbReference type="EC" id="2.3.1.51"/>
    </reaction>
</comment>
<keyword evidence="2 4" id="KW-0808">Transferase</keyword>
<comment type="similarity">
    <text evidence="1 4">Belongs to the 1-acyl-sn-glycerol-3-phosphate acyltransferase family.</text>
</comment>
<evidence type="ECO:0000256" key="4">
    <source>
        <dbReference type="RuleBase" id="RU361267"/>
    </source>
</evidence>
<evidence type="ECO:0000256" key="3">
    <source>
        <dbReference type="ARBA" id="ARBA00023315"/>
    </source>
</evidence>
<reference evidence="6 7" key="1">
    <citation type="submission" date="2017-07" db="EMBL/GenBank/DDBJ databases">
        <title>Mechanisms for carbon and nitrogen cycling indicate functional differentiation within the Candidate Phyla Radiation.</title>
        <authorList>
            <person name="Danczak R.E."/>
            <person name="Johnston M.D."/>
            <person name="Kenah C."/>
            <person name="Slattery M."/>
            <person name="Wrighton K.C."/>
            <person name="Wilkins M.J."/>
        </authorList>
    </citation>
    <scope>NUCLEOTIDE SEQUENCE [LARGE SCALE GENOMIC DNA]</scope>
    <source>
        <strain evidence="6">Athens1014_28</strain>
    </source>
</reference>
<dbReference type="InterPro" id="IPR004552">
    <property type="entry name" value="AGP_acyltrans"/>
</dbReference>
<dbReference type="Proteomes" id="UP000316495">
    <property type="component" value="Unassembled WGS sequence"/>
</dbReference>
<dbReference type="GO" id="GO:0003841">
    <property type="term" value="F:1-acylglycerol-3-phosphate O-acyltransferase activity"/>
    <property type="evidence" value="ECO:0007669"/>
    <property type="project" value="UniProtKB-UniRule"/>
</dbReference>
<dbReference type="PANTHER" id="PTHR10434">
    <property type="entry name" value="1-ACYL-SN-GLYCEROL-3-PHOSPHATE ACYLTRANSFERASE"/>
    <property type="match status" value="1"/>
</dbReference>
<gene>
    <name evidence="6" type="ORF">Athens101428_802</name>
</gene>
<dbReference type="AlphaFoldDB" id="A0A554LJD1"/>
<evidence type="ECO:0000313" key="6">
    <source>
        <dbReference type="EMBL" id="TSC92749.1"/>
    </source>
</evidence>
<dbReference type="NCBIfam" id="TIGR00530">
    <property type="entry name" value="AGP_acyltrn"/>
    <property type="match status" value="1"/>
</dbReference>
<keyword evidence="3 4" id="KW-0012">Acyltransferase</keyword>
<protein>
    <recommendedName>
        <fullName evidence="4">1-acyl-sn-glycerol-3-phosphate acyltransferase</fullName>
        <ecNumber evidence="4">2.3.1.51</ecNumber>
    </recommendedName>
</protein>